<protein>
    <submittedName>
        <fullName evidence="1">Uncharacterized protein</fullName>
    </submittedName>
</protein>
<dbReference type="EMBL" id="ML732348">
    <property type="protein sequence ID" value="KAB8069268.1"/>
    <property type="molecule type" value="Genomic_DNA"/>
</dbReference>
<proteinExistence type="predicted"/>
<evidence type="ECO:0000313" key="2">
    <source>
        <dbReference type="Proteomes" id="UP000326565"/>
    </source>
</evidence>
<name>A0A5N5WL44_9EURO</name>
<dbReference type="Proteomes" id="UP000326565">
    <property type="component" value="Unassembled WGS sequence"/>
</dbReference>
<dbReference type="AlphaFoldDB" id="A0A5N5WL44"/>
<evidence type="ECO:0000313" key="1">
    <source>
        <dbReference type="EMBL" id="KAB8069268.1"/>
    </source>
</evidence>
<keyword evidence="2" id="KW-1185">Reference proteome</keyword>
<sequence length="63" mass="6994">MTTLLTPLLYERILLLLLCLHGFQILPLGHSIVIHMYSVQSVLPILGVRGIPSPPSGWLLPNH</sequence>
<gene>
    <name evidence="1" type="ORF">BDV29DRAFT_183046</name>
</gene>
<reference evidence="1 2" key="1">
    <citation type="submission" date="2019-04" db="EMBL/GenBank/DDBJ databases">
        <title>Friends and foes A comparative genomics study of 23 Aspergillus species from section Flavi.</title>
        <authorList>
            <consortium name="DOE Joint Genome Institute"/>
            <person name="Kjaerbolling I."/>
            <person name="Vesth T."/>
            <person name="Frisvad J.C."/>
            <person name="Nybo J.L."/>
            <person name="Theobald S."/>
            <person name="Kildgaard S."/>
            <person name="Isbrandt T."/>
            <person name="Kuo A."/>
            <person name="Sato A."/>
            <person name="Lyhne E.K."/>
            <person name="Kogle M.E."/>
            <person name="Wiebenga A."/>
            <person name="Kun R.S."/>
            <person name="Lubbers R.J."/>
            <person name="Makela M.R."/>
            <person name="Barry K."/>
            <person name="Chovatia M."/>
            <person name="Clum A."/>
            <person name="Daum C."/>
            <person name="Haridas S."/>
            <person name="He G."/>
            <person name="LaButti K."/>
            <person name="Lipzen A."/>
            <person name="Mondo S."/>
            <person name="Riley R."/>
            <person name="Salamov A."/>
            <person name="Simmons B.A."/>
            <person name="Magnuson J.K."/>
            <person name="Henrissat B."/>
            <person name="Mortensen U.H."/>
            <person name="Larsen T.O."/>
            <person name="Devries R.P."/>
            <person name="Grigoriev I.V."/>
            <person name="Machida M."/>
            <person name="Baker S.E."/>
            <person name="Andersen M.R."/>
        </authorList>
    </citation>
    <scope>NUCLEOTIDE SEQUENCE [LARGE SCALE GENOMIC DNA]</scope>
    <source>
        <strain evidence="1 2">CBS 151.66</strain>
    </source>
</reference>
<organism evidence="1 2">
    <name type="scientific">Aspergillus leporis</name>
    <dbReference type="NCBI Taxonomy" id="41062"/>
    <lineage>
        <taxon>Eukaryota</taxon>
        <taxon>Fungi</taxon>
        <taxon>Dikarya</taxon>
        <taxon>Ascomycota</taxon>
        <taxon>Pezizomycotina</taxon>
        <taxon>Eurotiomycetes</taxon>
        <taxon>Eurotiomycetidae</taxon>
        <taxon>Eurotiales</taxon>
        <taxon>Aspergillaceae</taxon>
        <taxon>Aspergillus</taxon>
        <taxon>Aspergillus subgen. Circumdati</taxon>
    </lineage>
</organism>
<accession>A0A5N5WL44</accession>